<dbReference type="EMBL" id="CM045764">
    <property type="protein sequence ID" value="KAI8007644.1"/>
    <property type="molecule type" value="Genomic_DNA"/>
</dbReference>
<proteinExistence type="predicted"/>
<evidence type="ECO:0000313" key="2">
    <source>
        <dbReference type="Proteomes" id="UP001060215"/>
    </source>
</evidence>
<gene>
    <name evidence="1" type="ORF">LOK49_LG07G01725</name>
</gene>
<sequence length="311" mass="34339">MKPGIEFTKLWVPRIICNSDRGVYCPLPLDEPLNTSSIATDKAIVKSAQKDTAHATGAFSSHVTCSVSSKDQNRPVKTPNKSVVDVVGWSSSGPDNGNAAEDRKIIYSCSEFSSLAIDKDHLEVDYSNAMLCRVSSSSHLPMAVPRDKDSQEYSIGLFREPSKFSVLERADFTPSDRMGLKGYQIGKTKVFLRAGQMAELDARRTKKLWRAVEFLRNVLEGKYDAIIVDSSDPVVIHQRQRTETFIKLPIVLVVIASVVLKFFVAAAIIDDPIAVVEKALKATTSRSSATMVAEKEEREICVKDMKPQING</sequence>
<dbReference type="Proteomes" id="UP001060215">
    <property type="component" value="Chromosome 7"/>
</dbReference>
<reference evidence="1 2" key="1">
    <citation type="journal article" date="2022" name="Plant J.">
        <title>Chromosome-level genome of Camellia lanceoleosa provides a valuable resource for understanding genome evolution and self-incompatibility.</title>
        <authorList>
            <person name="Gong W."/>
            <person name="Xiao S."/>
            <person name="Wang L."/>
            <person name="Liao Z."/>
            <person name="Chang Y."/>
            <person name="Mo W."/>
            <person name="Hu G."/>
            <person name="Li W."/>
            <person name="Zhao G."/>
            <person name="Zhu H."/>
            <person name="Hu X."/>
            <person name="Ji K."/>
            <person name="Xiang X."/>
            <person name="Song Q."/>
            <person name="Yuan D."/>
            <person name="Jin S."/>
            <person name="Zhang L."/>
        </authorList>
    </citation>
    <scope>NUCLEOTIDE SEQUENCE [LARGE SCALE GENOMIC DNA]</scope>
    <source>
        <strain evidence="1">SQ_2022a</strain>
    </source>
</reference>
<accession>A0ACC0H3T2</accession>
<organism evidence="1 2">
    <name type="scientific">Camellia lanceoleosa</name>
    <dbReference type="NCBI Taxonomy" id="1840588"/>
    <lineage>
        <taxon>Eukaryota</taxon>
        <taxon>Viridiplantae</taxon>
        <taxon>Streptophyta</taxon>
        <taxon>Embryophyta</taxon>
        <taxon>Tracheophyta</taxon>
        <taxon>Spermatophyta</taxon>
        <taxon>Magnoliopsida</taxon>
        <taxon>eudicotyledons</taxon>
        <taxon>Gunneridae</taxon>
        <taxon>Pentapetalae</taxon>
        <taxon>asterids</taxon>
        <taxon>Ericales</taxon>
        <taxon>Theaceae</taxon>
        <taxon>Camellia</taxon>
    </lineage>
</organism>
<comment type="caution">
    <text evidence="1">The sequence shown here is derived from an EMBL/GenBank/DDBJ whole genome shotgun (WGS) entry which is preliminary data.</text>
</comment>
<protein>
    <submittedName>
        <fullName evidence="1">Myosin-12</fullName>
    </submittedName>
</protein>
<evidence type="ECO:0000313" key="1">
    <source>
        <dbReference type="EMBL" id="KAI8007644.1"/>
    </source>
</evidence>
<keyword evidence="2" id="KW-1185">Reference proteome</keyword>
<name>A0ACC0H3T2_9ERIC</name>